<evidence type="ECO:0000259" key="1">
    <source>
        <dbReference type="Pfam" id="PF20236"/>
    </source>
</evidence>
<dbReference type="Pfam" id="PF20236">
    <property type="entry name" value="DUF6593"/>
    <property type="match status" value="1"/>
</dbReference>
<organism evidence="2 3">
    <name type="scientific">Exidia glandulosa HHB12029</name>
    <dbReference type="NCBI Taxonomy" id="1314781"/>
    <lineage>
        <taxon>Eukaryota</taxon>
        <taxon>Fungi</taxon>
        <taxon>Dikarya</taxon>
        <taxon>Basidiomycota</taxon>
        <taxon>Agaricomycotina</taxon>
        <taxon>Agaricomycetes</taxon>
        <taxon>Auriculariales</taxon>
        <taxon>Exidiaceae</taxon>
        <taxon>Exidia</taxon>
    </lineage>
</organism>
<reference evidence="2 3" key="1">
    <citation type="journal article" date="2016" name="Mol. Biol. Evol.">
        <title>Comparative Genomics of Early-Diverging Mushroom-Forming Fungi Provides Insights into the Origins of Lignocellulose Decay Capabilities.</title>
        <authorList>
            <person name="Nagy L.G."/>
            <person name="Riley R."/>
            <person name="Tritt A."/>
            <person name="Adam C."/>
            <person name="Daum C."/>
            <person name="Floudas D."/>
            <person name="Sun H."/>
            <person name="Yadav J.S."/>
            <person name="Pangilinan J."/>
            <person name="Larsson K.H."/>
            <person name="Matsuura K."/>
            <person name="Barry K."/>
            <person name="Labutti K."/>
            <person name="Kuo R."/>
            <person name="Ohm R.A."/>
            <person name="Bhattacharya S.S."/>
            <person name="Shirouzu T."/>
            <person name="Yoshinaga Y."/>
            <person name="Martin F.M."/>
            <person name="Grigoriev I.V."/>
            <person name="Hibbett D.S."/>
        </authorList>
    </citation>
    <scope>NUCLEOTIDE SEQUENCE [LARGE SCALE GENOMIC DNA]</scope>
    <source>
        <strain evidence="2 3">HHB12029</strain>
    </source>
</reference>
<keyword evidence="3" id="KW-1185">Reference proteome</keyword>
<accession>A0A166AND8</accession>
<feature type="domain" description="DUF6593" evidence="1">
    <location>
        <begin position="20"/>
        <end position="168"/>
    </location>
</feature>
<proteinExistence type="predicted"/>
<evidence type="ECO:0000313" key="3">
    <source>
        <dbReference type="Proteomes" id="UP000077266"/>
    </source>
</evidence>
<evidence type="ECO:0000313" key="2">
    <source>
        <dbReference type="EMBL" id="KZV93679.1"/>
    </source>
</evidence>
<name>A0A166AND8_EXIGL</name>
<dbReference type="AlphaFoldDB" id="A0A166AND8"/>
<dbReference type="Proteomes" id="UP000077266">
    <property type="component" value="Unassembled WGS sequence"/>
</dbReference>
<protein>
    <recommendedName>
        <fullName evidence="1">DUF6593 domain-containing protein</fullName>
    </recommendedName>
</protein>
<sequence length="198" mass="22160">MSAQPFFAEAVASLYFEPWNLLNTELRAADTGAVRYTFSTALGVKNRVTFVRKADGTEAAKLVWRDMLSDKLSLHQGAERSVKEFFSKKTFADENDNQYVWLDEFNGYILELYAVKDKERTLIARFRTPSKDPETKEPRPAELAMNATAVRIEDLAVISLMLLLKSNRGRELNAKAYTAVAIGAAATATTEVTANLRI</sequence>
<gene>
    <name evidence="2" type="ORF">EXIGLDRAFT_612713</name>
</gene>
<dbReference type="OrthoDB" id="3256331at2759"/>
<dbReference type="InterPro" id="IPR046528">
    <property type="entry name" value="DUF6593"/>
</dbReference>
<dbReference type="InParanoid" id="A0A166AND8"/>
<dbReference type="EMBL" id="KV425985">
    <property type="protein sequence ID" value="KZV93679.1"/>
    <property type="molecule type" value="Genomic_DNA"/>
</dbReference>